<feature type="compositionally biased region" description="Gly residues" evidence="1">
    <location>
        <begin position="93"/>
        <end position="103"/>
    </location>
</feature>
<reference evidence="2" key="2">
    <citation type="journal article" date="2024" name="Plant">
        <title>Genomic evolution and insights into agronomic trait innovations of Sesamum species.</title>
        <authorList>
            <person name="Miao H."/>
            <person name="Wang L."/>
            <person name="Qu L."/>
            <person name="Liu H."/>
            <person name="Sun Y."/>
            <person name="Le M."/>
            <person name="Wang Q."/>
            <person name="Wei S."/>
            <person name="Zheng Y."/>
            <person name="Lin W."/>
            <person name="Duan Y."/>
            <person name="Cao H."/>
            <person name="Xiong S."/>
            <person name="Wang X."/>
            <person name="Wei L."/>
            <person name="Li C."/>
            <person name="Ma Q."/>
            <person name="Ju M."/>
            <person name="Zhao R."/>
            <person name="Li G."/>
            <person name="Mu C."/>
            <person name="Tian Q."/>
            <person name="Mei H."/>
            <person name="Zhang T."/>
            <person name="Gao T."/>
            <person name="Zhang H."/>
        </authorList>
    </citation>
    <scope>NUCLEOTIDE SEQUENCE</scope>
    <source>
        <strain evidence="2">G02</strain>
    </source>
</reference>
<protein>
    <submittedName>
        <fullName evidence="2">Uncharacterized protein</fullName>
    </submittedName>
</protein>
<feature type="compositionally biased region" description="Low complexity" evidence="1">
    <location>
        <begin position="105"/>
        <end position="121"/>
    </location>
</feature>
<feature type="region of interest" description="Disordered" evidence="1">
    <location>
        <begin position="62"/>
        <end position="132"/>
    </location>
</feature>
<organism evidence="2">
    <name type="scientific">Sesamum radiatum</name>
    <name type="common">Black benniseed</name>
    <dbReference type="NCBI Taxonomy" id="300843"/>
    <lineage>
        <taxon>Eukaryota</taxon>
        <taxon>Viridiplantae</taxon>
        <taxon>Streptophyta</taxon>
        <taxon>Embryophyta</taxon>
        <taxon>Tracheophyta</taxon>
        <taxon>Spermatophyta</taxon>
        <taxon>Magnoliopsida</taxon>
        <taxon>eudicotyledons</taxon>
        <taxon>Gunneridae</taxon>
        <taxon>Pentapetalae</taxon>
        <taxon>asterids</taxon>
        <taxon>lamiids</taxon>
        <taxon>Lamiales</taxon>
        <taxon>Pedaliaceae</taxon>
        <taxon>Sesamum</taxon>
    </lineage>
</organism>
<feature type="region of interest" description="Disordered" evidence="1">
    <location>
        <begin position="1"/>
        <end position="47"/>
    </location>
</feature>
<gene>
    <name evidence="2" type="ORF">Sradi_2527900</name>
</gene>
<feature type="compositionally biased region" description="Polar residues" evidence="1">
    <location>
        <begin position="74"/>
        <end position="92"/>
    </location>
</feature>
<feature type="compositionally biased region" description="Basic and acidic residues" evidence="1">
    <location>
        <begin position="1"/>
        <end position="12"/>
    </location>
</feature>
<dbReference type="EMBL" id="JACGWJ010000010">
    <property type="protein sequence ID" value="KAL0393051.1"/>
    <property type="molecule type" value="Genomic_DNA"/>
</dbReference>
<evidence type="ECO:0000256" key="1">
    <source>
        <dbReference type="SAM" id="MobiDB-lite"/>
    </source>
</evidence>
<comment type="caution">
    <text evidence="2">The sequence shown here is derived from an EMBL/GenBank/DDBJ whole genome shotgun (WGS) entry which is preliminary data.</text>
</comment>
<evidence type="ECO:0000313" key="2">
    <source>
        <dbReference type="EMBL" id="KAL0393051.1"/>
    </source>
</evidence>
<reference evidence="2" key="1">
    <citation type="submission" date="2020-06" db="EMBL/GenBank/DDBJ databases">
        <authorList>
            <person name="Li T."/>
            <person name="Hu X."/>
            <person name="Zhang T."/>
            <person name="Song X."/>
            <person name="Zhang H."/>
            <person name="Dai N."/>
            <person name="Sheng W."/>
            <person name="Hou X."/>
            <person name="Wei L."/>
        </authorList>
    </citation>
    <scope>NUCLEOTIDE SEQUENCE</scope>
    <source>
        <strain evidence="2">G02</strain>
        <tissue evidence="2">Leaf</tissue>
    </source>
</reference>
<accession>A0AAW2SKJ4</accession>
<proteinExistence type="predicted"/>
<dbReference type="AlphaFoldDB" id="A0AAW2SKJ4"/>
<sequence length="164" mass="17017">MQTRSRAHEVHGVGDAPEPQLNGADQAPPHELPLPREQSSLNGQIVPPRLIVPDSRCIYPSGRTSHGSICGATPHQSAPSFTSSKSRIVLSSQGGGAEVGGGKHPSFSTRSRSDTRTVSPPIATTHGSPPIKGSGGPLFGICRCSTTAQPLLHRNFNGSTSGGR</sequence>
<name>A0AAW2SKJ4_SESRA</name>